<dbReference type="GO" id="GO:0000339">
    <property type="term" value="F:RNA cap binding"/>
    <property type="evidence" value="ECO:0007669"/>
    <property type="project" value="InterPro"/>
</dbReference>
<gene>
    <name evidence="5" type="ORF">WJX84_000124</name>
</gene>
<dbReference type="GO" id="GO:0005737">
    <property type="term" value="C:cytoplasm"/>
    <property type="evidence" value="ECO:0007669"/>
    <property type="project" value="UniProtKB-ARBA"/>
</dbReference>
<organism evidence="5 6">
    <name type="scientific">Apatococcus fuscideae</name>
    <dbReference type="NCBI Taxonomy" id="2026836"/>
    <lineage>
        <taxon>Eukaryota</taxon>
        <taxon>Viridiplantae</taxon>
        <taxon>Chlorophyta</taxon>
        <taxon>core chlorophytes</taxon>
        <taxon>Trebouxiophyceae</taxon>
        <taxon>Chlorellales</taxon>
        <taxon>Chlorellaceae</taxon>
        <taxon>Apatococcus</taxon>
    </lineage>
</organism>
<feature type="region of interest" description="Disordered" evidence="3">
    <location>
        <begin position="1"/>
        <end position="202"/>
    </location>
</feature>
<evidence type="ECO:0000256" key="1">
    <source>
        <dbReference type="ARBA" id="ARBA00022884"/>
    </source>
</evidence>
<dbReference type="AlphaFoldDB" id="A0AAW1TK43"/>
<name>A0AAW1TK43_9CHLO</name>
<accession>A0AAW1TK43</accession>
<dbReference type="PANTHER" id="PTHR22792:SF132">
    <property type="entry name" value="LA-RELATED PROTEIN 1"/>
    <property type="match status" value="1"/>
</dbReference>
<dbReference type="SMART" id="SM00684">
    <property type="entry name" value="DM15"/>
    <property type="match status" value="2"/>
</dbReference>
<evidence type="ECO:0000256" key="2">
    <source>
        <dbReference type="PROSITE-ProRule" id="PRU00332"/>
    </source>
</evidence>
<keyword evidence="1 2" id="KW-0694">RNA-binding</keyword>
<dbReference type="Pfam" id="PF05383">
    <property type="entry name" value="La"/>
    <property type="match status" value="1"/>
</dbReference>
<feature type="compositionally biased region" description="Polar residues" evidence="3">
    <location>
        <begin position="671"/>
        <end position="682"/>
    </location>
</feature>
<feature type="compositionally biased region" description="Low complexity" evidence="3">
    <location>
        <begin position="104"/>
        <end position="115"/>
    </location>
</feature>
<feature type="compositionally biased region" description="Pro residues" evidence="3">
    <location>
        <begin position="54"/>
        <end position="63"/>
    </location>
</feature>
<feature type="domain" description="HTH La-type RNA-binding" evidence="4">
    <location>
        <begin position="231"/>
        <end position="322"/>
    </location>
</feature>
<evidence type="ECO:0000313" key="5">
    <source>
        <dbReference type="EMBL" id="KAK9868607.1"/>
    </source>
</evidence>
<feature type="compositionally biased region" description="Low complexity" evidence="3">
    <location>
        <begin position="435"/>
        <end position="450"/>
    </location>
</feature>
<dbReference type="Pfam" id="PF21071">
    <property type="entry name" value="LARP1_HEAT"/>
    <property type="match status" value="1"/>
</dbReference>
<dbReference type="InterPro" id="IPR036388">
    <property type="entry name" value="WH-like_DNA-bd_sf"/>
</dbReference>
<proteinExistence type="predicted"/>
<dbReference type="Proteomes" id="UP001485043">
    <property type="component" value="Unassembled WGS sequence"/>
</dbReference>
<evidence type="ECO:0000259" key="4">
    <source>
        <dbReference type="PROSITE" id="PS50961"/>
    </source>
</evidence>
<feature type="compositionally biased region" description="Polar residues" evidence="3">
    <location>
        <begin position="15"/>
        <end position="29"/>
    </location>
</feature>
<dbReference type="CDD" id="cd07323">
    <property type="entry name" value="LAM"/>
    <property type="match status" value="1"/>
</dbReference>
<dbReference type="InterPro" id="IPR045180">
    <property type="entry name" value="La_dom_prot"/>
</dbReference>
<evidence type="ECO:0000256" key="3">
    <source>
        <dbReference type="SAM" id="MobiDB-lite"/>
    </source>
</evidence>
<protein>
    <recommendedName>
        <fullName evidence="4">HTH La-type RNA-binding domain-containing protein</fullName>
    </recommendedName>
</protein>
<dbReference type="GO" id="GO:0048255">
    <property type="term" value="P:mRNA stabilization"/>
    <property type="evidence" value="ECO:0007669"/>
    <property type="project" value="InterPro"/>
</dbReference>
<dbReference type="PANTHER" id="PTHR22792">
    <property type="entry name" value="LUPUS LA PROTEIN-RELATED"/>
    <property type="match status" value="1"/>
</dbReference>
<feature type="compositionally biased region" description="Low complexity" evidence="3">
    <location>
        <begin position="128"/>
        <end position="145"/>
    </location>
</feature>
<dbReference type="InterPro" id="IPR036390">
    <property type="entry name" value="WH_DNA-bd_sf"/>
</dbReference>
<feature type="region of interest" description="Disordered" evidence="3">
    <location>
        <begin position="484"/>
        <end position="508"/>
    </location>
</feature>
<dbReference type="SMART" id="SM00715">
    <property type="entry name" value="LA"/>
    <property type="match status" value="1"/>
</dbReference>
<dbReference type="EMBL" id="JALJOV010000020">
    <property type="protein sequence ID" value="KAK9868607.1"/>
    <property type="molecule type" value="Genomic_DNA"/>
</dbReference>
<keyword evidence="6" id="KW-1185">Reference proteome</keyword>
<dbReference type="InterPro" id="IPR006607">
    <property type="entry name" value="DM15"/>
</dbReference>
<feature type="compositionally biased region" description="Low complexity" evidence="3">
    <location>
        <begin position="335"/>
        <end position="354"/>
    </location>
</feature>
<dbReference type="Gene3D" id="1.10.10.10">
    <property type="entry name" value="Winged helix-like DNA-binding domain superfamily/Winged helix DNA-binding domain"/>
    <property type="match status" value="1"/>
</dbReference>
<feature type="region of interest" description="Disordered" evidence="3">
    <location>
        <begin position="433"/>
        <end position="456"/>
    </location>
</feature>
<feature type="region of interest" description="Disordered" evidence="3">
    <location>
        <begin position="334"/>
        <end position="381"/>
    </location>
</feature>
<sequence length="699" mass="73860">MAQTTSDPEQHKTHTSGSVSAIQKESPQGAQAPLDDQSRAAELEQAGVKKVPLQSPPAPPPLTSPWAQIVKASTKNATPQAPAHNVAPIKEDSLAKPAAPQPGPASVSPAVPSQADADEVKPSAGRSAPVAAATPAPAATPAAAPAQPPKPAWKTPAQTSMSQPSPMGGGKAWPSLGDTRDSQKKAKSLPASPAKPEPLRPESQAAAAAAFYHNQGYFPQMAYAAPGLGVPAGPTQLAQAVRQQIEYYLSLDNLVRDLFLRAKMDSDGWIPLAIIAGFNRVRVMTSDVALIATALLSSNIAELSSDALMVRPRDNPWQWVLAPEQRDPAAAAVVQQMRTQRQQQQLQMRLSQQQDGRSRSGPTMNGRAHQESKTARSTAVQPMMAAPSGELSDDAVGRLFLVANPPLSDPSRQPSEGRAAWDVAAILPQVHEQLEPSGDSSEASPSPAADTIGGFYARSNGGKNGLTGGSGRGAAMGWLVADRTPATPPKESGPQEAALRATSNEQASTADIAGRPVLYTSLRARCQGGAPALSGKHLAGLFHFWSCILRDHFNTGMLEDFRATAWLQSSQGHFEGLNSLFAFYSYGLEKHFRASVYQAFEQDALKDKAAGRLGGLEKLWGFHHHHGLPEGTDIAVDGQVQELLAGPYKTLESFRTSHPGKENRNKPAETNPPQTSSETSADQKMEAPTASEALAVTSS</sequence>
<evidence type="ECO:0000313" key="6">
    <source>
        <dbReference type="Proteomes" id="UP001485043"/>
    </source>
</evidence>
<dbReference type="SUPFAM" id="SSF46785">
    <property type="entry name" value="Winged helix' DNA-binding domain"/>
    <property type="match status" value="1"/>
</dbReference>
<dbReference type="InterPro" id="IPR006630">
    <property type="entry name" value="La_HTH"/>
</dbReference>
<comment type="caution">
    <text evidence="5">The sequence shown here is derived from an EMBL/GenBank/DDBJ whole genome shotgun (WGS) entry which is preliminary data.</text>
</comment>
<dbReference type="PROSITE" id="PS50961">
    <property type="entry name" value="HTH_LA"/>
    <property type="match status" value="1"/>
</dbReference>
<reference evidence="5 6" key="1">
    <citation type="journal article" date="2024" name="Nat. Commun.">
        <title>Phylogenomics reveals the evolutionary origins of lichenization in chlorophyte algae.</title>
        <authorList>
            <person name="Puginier C."/>
            <person name="Libourel C."/>
            <person name="Otte J."/>
            <person name="Skaloud P."/>
            <person name="Haon M."/>
            <person name="Grisel S."/>
            <person name="Petersen M."/>
            <person name="Berrin J.G."/>
            <person name="Delaux P.M."/>
            <person name="Dal Grande F."/>
            <person name="Keller J."/>
        </authorList>
    </citation>
    <scope>NUCLEOTIDE SEQUENCE [LARGE SCALE GENOMIC DNA]</scope>
    <source>
        <strain evidence="5 6">SAG 2523</strain>
    </source>
</reference>
<feature type="region of interest" description="Disordered" evidence="3">
    <location>
        <begin position="653"/>
        <end position="699"/>
    </location>
</feature>